<gene>
    <name evidence="2" type="ORF">GCM10007103_34670</name>
</gene>
<dbReference type="Proteomes" id="UP000610456">
    <property type="component" value="Unassembled WGS sequence"/>
</dbReference>
<organism evidence="2 3">
    <name type="scientific">Salinimicrobium marinum</name>
    <dbReference type="NCBI Taxonomy" id="680283"/>
    <lineage>
        <taxon>Bacteria</taxon>
        <taxon>Pseudomonadati</taxon>
        <taxon>Bacteroidota</taxon>
        <taxon>Flavobacteriia</taxon>
        <taxon>Flavobacteriales</taxon>
        <taxon>Flavobacteriaceae</taxon>
        <taxon>Salinimicrobium</taxon>
    </lineage>
</organism>
<evidence type="ECO:0000313" key="3">
    <source>
        <dbReference type="Proteomes" id="UP000610456"/>
    </source>
</evidence>
<reference evidence="2" key="2">
    <citation type="submission" date="2020-09" db="EMBL/GenBank/DDBJ databases">
        <authorList>
            <person name="Sun Q."/>
            <person name="Kim S."/>
        </authorList>
    </citation>
    <scope>NUCLEOTIDE SEQUENCE</scope>
    <source>
        <strain evidence="2">KCTC 12719</strain>
    </source>
</reference>
<dbReference type="Pfam" id="PF14121">
    <property type="entry name" value="Porin_10"/>
    <property type="match status" value="1"/>
</dbReference>
<name>A0A918SKY1_9FLAO</name>
<evidence type="ECO:0008006" key="4">
    <source>
        <dbReference type="Google" id="ProtNLM"/>
    </source>
</evidence>
<dbReference type="AlphaFoldDB" id="A0A918SKY1"/>
<protein>
    <recommendedName>
        <fullName evidence="4">Porin</fullName>
    </recommendedName>
</protein>
<keyword evidence="3" id="KW-1185">Reference proteome</keyword>
<sequence>MQGQIQPRGRTSEGSQSVEEQPKEEKAKPPISDYKIITVSNDTTFVDTTLTIVEDYRFNYLRKDRFELLPFSNVGQTYNRLSYEFERKNLLPEFGARARHFNFFEVEDVDYYRVPTPFTELFFRTVFEQGQVLDAFFTVNTSPNLNFSVAYKGMRSLGKYQHILTSTGNFRATVNYYTPNEKYHLKTHFVSQDLMNEENGGLNELSLEQYLAGEEEIEDRSRLDVNFEDAQSTLFGKRFYLDHRFYLNGAGETENFFVRHKLNFSDKEYLYEQGSAHELFGPAYETSGLRDETSLENVYNEASLNYSSDLFGEIGFKGGLTNYNYGYNSTLDLETGYIANRLKGDIISVGGNYAKTIGDFKFHADGMINVSGDFEGNYLQAGLSYSLLEDIRTLVTVSTSSQAPNFNFLLYQSDYVNYNWQNNFSNVSTQKLDFAVVSPRFFNLNVEYTRMANYAFFGLNQENQVRPMQYDETVNYVRAKAEKEFVFGKFAFNNTLLYQKVLDGASVLNVPDFITRNSLYYQDHWFQKALYLQTGFTFNYFSNYHMNAYDPVLSEFYVQNQQEMDGFPRVDFFFNGKIRQARIFFKLEQVHTLLTGNDNFSAPLYPYRDFGVRFGLLWNFFL</sequence>
<feature type="region of interest" description="Disordered" evidence="1">
    <location>
        <begin position="1"/>
        <end position="29"/>
    </location>
</feature>
<proteinExistence type="predicted"/>
<evidence type="ECO:0000256" key="1">
    <source>
        <dbReference type="SAM" id="MobiDB-lite"/>
    </source>
</evidence>
<evidence type="ECO:0000313" key="2">
    <source>
        <dbReference type="EMBL" id="GHA51159.1"/>
    </source>
</evidence>
<accession>A0A918SKY1</accession>
<reference evidence="2" key="1">
    <citation type="journal article" date="2014" name="Int. J. Syst. Evol. Microbiol.">
        <title>Complete genome sequence of Corynebacterium casei LMG S-19264T (=DSM 44701T), isolated from a smear-ripened cheese.</title>
        <authorList>
            <consortium name="US DOE Joint Genome Institute (JGI-PGF)"/>
            <person name="Walter F."/>
            <person name="Albersmeier A."/>
            <person name="Kalinowski J."/>
            <person name="Ruckert C."/>
        </authorList>
    </citation>
    <scope>NUCLEOTIDE SEQUENCE</scope>
    <source>
        <strain evidence="2">KCTC 12719</strain>
    </source>
</reference>
<dbReference type="EMBL" id="BMXB01000026">
    <property type="protein sequence ID" value="GHA51159.1"/>
    <property type="molecule type" value="Genomic_DNA"/>
</dbReference>
<comment type="caution">
    <text evidence="2">The sequence shown here is derived from an EMBL/GenBank/DDBJ whole genome shotgun (WGS) entry which is preliminary data.</text>
</comment>
<dbReference type="InterPro" id="IPR025631">
    <property type="entry name" value="Porin_10"/>
</dbReference>